<evidence type="ECO:0000313" key="4">
    <source>
        <dbReference type="Proteomes" id="UP001296706"/>
    </source>
</evidence>
<name>A0ABX1RB57_9PSEU</name>
<comment type="caution">
    <text evidence="3">The sequence shown here is derived from an EMBL/GenBank/DDBJ whole genome shotgun (WGS) entry which is preliminary data.</text>
</comment>
<evidence type="ECO:0000313" key="3">
    <source>
        <dbReference type="EMBL" id="NMH77031.1"/>
    </source>
</evidence>
<feature type="domain" description="CsbD-like" evidence="2">
    <location>
        <begin position="9"/>
        <end position="59"/>
    </location>
</feature>
<dbReference type="SUPFAM" id="SSF69047">
    <property type="entry name" value="Hypothetical protein YjbJ"/>
    <property type="match status" value="1"/>
</dbReference>
<dbReference type="Proteomes" id="UP001296706">
    <property type="component" value="Unassembled WGS sequence"/>
</dbReference>
<evidence type="ECO:0000259" key="2">
    <source>
        <dbReference type="Pfam" id="PF05532"/>
    </source>
</evidence>
<dbReference type="EMBL" id="JAAXKY010000017">
    <property type="protein sequence ID" value="NMH77031.1"/>
    <property type="molecule type" value="Genomic_DNA"/>
</dbReference>
<gene>
    <name evidence="3" type="ORF">HF577_07960</name>
</gene>
<dbReference type="InterPro" id="IPR008462">
    <property type="entry name" value="CsbD"/>
</dbReference>
<accession>A0ABX1RB57</accession>
<reference evidence="3 4" key="1">
    <citation type="submission" date="2020-04" db="EMBL/GenBank/DDBJ databases">
        <authorList>
            <person name="Klaysubun C."/>
            <person name="Duangmal K."/>
            <person name="Lipun K."/>
        </authorList>
    </citation>
    <scope>NUCLEOTIDE SEQUENCE [LARGE SCALE GENOMIC DNA]</scope>
    <source>
        <strain evidence="3 4">JCM 11839</strain>
    </source>
</reference>
<proteinExistence type="inferred from homology"/>
<evidence type="ECO:0000256" key="1">
    <source>
        <dbReference type="ARBA" id="ARBA00009129"/>
    </source>
</evidence>
<sequence length="68" mass="7969">MAVVSFTSKLGNKAQELRGRFKRNTGEVTGNRRLQAKGRSDEVKGRFRRMVEKVKDMFRGRGRRRHHP</sequence>
<comment type="similarity">
    <text evidence="1">Belongs to the UPF0337 (CsbD) family.</text>
</comment>
<organism evidence="3 4">
    <name type="scientific">Pseudonocardia xinjiangensis</name>
    <dbReference type="NCBI Taxonomy" id="75289"/>
    <lineage>
        <taxon>Bacteria</taxon>
        <taxon>Bacillati</taxon>
        <taxon>Actinomycetota</taxon>
        <taxon>Actinomycetes</taxon>
        <taxon>Pseudonocardiales</taxon>
        <taxon>Pseudonocardiaceae</taxon>
        <taxon>Pseudonocardia</taxon>
    </lineage>
</organism>
<protein>
    <submittedName>
        <fullName evidence="3">CsbD family protein</fullName>
    </submittedName>
</protein>
<dbReference type="Pfam" id="PF05532">
    <property type="entry name" value="CsbD"/>
    <property type="match status" value="1"/>
</dbReference>
<dbReference type="Gene3D" id="1.10.1470.10">
    <property type="entry name" value="YjbJ"/>
    <property type="match status" value="1"/>
</dbReference>
<dbReference type="InterPro" id="IPR036629">
    <property type="entry name" value="YjbJ_sf"/>
</dbReference>
<keyword evidence="4" id="KW-1185">Reference proteome</keyword>